<evidence type="ECO:0000313" key="7">
    <source>
        <dbReference type="Proteomes" id="UP000214610"/>
    </source>
</evidence>
<dbReference type="GO" id="GO:0005975">
    <property type="term" value="P:carbohydrate metabolic process"/>
    <property type="evidence" value="ECO:0007669"/>
    <property type="project" value="InterPro"/>
</dbReference>
<dbReference type="PANTHER" id="PTHR43095">
    <property type="entry name" value="SUGAR KINASE"/>
    <property type="match status" value="1"/>
</dbReference>
<keyword evidence="3 6" id="KW-0418">Kinase</keyword>
<dbReference type="InterPro" id="IPR050406">
    <property type="entry name" value="FGGY_Carb_Kinase"/>
</dbReference>
<dbReference type="SUPFAM" id="SSF53067">
    <property type="entry name" value="Actin-like ATPase domain"/>
    <property type="match status" value="2"/>
</dbReference>
<dbReference type="PANTHER" id="PTHR43095:SF2">
    <property type="entry name" value="GLUCONOKINASE"/>
    <property type="match status" value="1"/>
</dbReference>
<evidence type="ECO:0000259" key="5">
    <source>
        <dbReference type="Pfam" id="PF02782"/>
    </source>
</evidence>
<dbReference type="InterPro" id="IPR043129">
    <property type="entry name" value="ATPase_NBD"/>
</dbReference>
<dbReference type="Proteomes" id="UP000214610">
    <property type="component" value="Unassembled WGS sequence"/>
</dbReference>
<keyword evidence="2" id="KW-0808">Transferase</keyword>
<protein>
    <submittedName>
        <fullName evidence="6">Carbohydrate kinase</fullName>
    </submittedName>
</protein>
<accession>A0A227KD47</accession>
<feature type="domain" description="Carbohydrate kinase FGGY N-terminal" evidence="4">
    <location>
        <begin position="4"/>
        <end position="256"/>
    </location>
</feature>
<feature type="domain" description="Carbohydrate kinase FGGY C-terminal" evidence="5">
    <location>
        <begin position="268"/>
        <end position="456"/>
    </location>
</feature>
<dbReference type="CDD" id="cd00366">
    <property type="entry name" value="ASKHA_NBD_FGGY"/>
    <property type="match status" value="1"/>
</dbReference>
<dbReference type="GO" id="GO:0016301">
    <property type="term" value="F:kinase activity"/>
    <property type="evidence" value="ECO:0007669"/>
    <property type="project" value="UniProtKB-KW"/>
</dbReference>
<gene>
    <name evidence="6" type="ORF">ADH67_12280</name>
</gene>
<dbReference type="InterPro" id="IPR000577">
    <property type="entry name" value="Carb_kinase_FGGY"/>
</dbReference>
<sequence length="519" mass="57961">MGNLYLGFDAGTQSVKVSVYDEKLECLTSQSLPTSFRYPNPGWVEMDLDDFLGVTLKCIKRCAEDLKEIGRDPKDIVSIMGDGVICGIAGVNAEGKAITPYINYLDSRTQDDVEYINKKDLSIWGKETGNPVASCMFPAMFARWLLKHNTKFQEQGVKFVHNCPYILMNLAGLKGKDAFIDWGAMSGWGLGYKVMEKEWSDEQLAILGIDKRYMPRILKPWDIVGGLTKEIAEYTGLREGTKICAGAGDTMQSMIGCGNFEPGKGVDVAGTCAMFCVSTTGIVPELSKKGNNLIFNSGSLPNTYFYWGFIRTGGLALRWFKDSVCHKADDALYYTDLSARAEKVPAGSNGVLFLPYLTGGQDETQKKSSCFLGLTLDDDQAIMWRSVLESIGYDYMEITDIYRKAGVDLNRITVTEGGSRDSLWNQIKSDMLDSEVVRYKNKGGAVVTNCLFAAYAVGDFKDIIPNLRKVLVVDKEYAPRKEMTSLYRRLHSFQKDLIKNDMPEAFKRLWEIKKIVKEG</sequence>
<dbReference type="InterPro" id="IPR018484">
    <property type="entry name" value="FGGY_N"/>
</dbReference>
<dbReference type="EMBL" id="NHMP01000012">
    <property type="protein sequence ID" value="OXE44383.1"/>
    <property type="molecule type" value="Genomic_DNA"/>
</dbReference>
<dbReference type="AlphaFoldDB" id="A0A227KD47"/>
<dbReference type="Gene3D" id="3.30.420.40">
    <property type="match status" value="2"/>
</dbReference>
<proteinExistence type="inferred from homology"/>
<evidence type="ECO:0000256" key="1">
    <source>
        <dbReference type="ARBA" id="ARBA00009156"/>
    </source>
</evidence>
<evidence type="ECO:0000259" key="4">
    <source>
        <dbReference type="Pfam" id="PF00370"/>
    </source>
</evidence>
<evidence type="ECO:0000313" key="6">
    <source>
        <dbReference type="EMBL" id="OXE44383.1"/>
    </source>
</evidence>
<dbReference type="PIRSF" id="PIRSF000538">
    <property type="entry name" value="GlpK"/>
    <property type="match status" value="1"/>
</dbReference>
<reference evidence="7" key="1">
    <citation type="submission" date="2017-05" db="EMBL/GenBank/DDBJ databases">
        <title>Improved OligoMM genomes.</title>
        <authorList>
            <person name="Garzetti D."/>
        </authorList>
    </citation>
    <scope>NUCLEOTIDE SEQUENCE [LARGE SCALE GENOMIC DNA]</scope>
    <source>
        <strain evidence="7">YL45</strain>
    </source>
</reference>
<dbReference type="GeneID" id="78361328"/>
<evidence type="ECO:0000256" key="3">
    <source>
        <dbReference type="ARBA" id="ARBA00022777"/>
    </source>
</evidence>
<name>A0A227KD47_9BURK</name>
<dbReference type="Pfam" id="PF00370">
    <property type="entry name" value="FGGY_N"/>
    <property type="match status" value="1"/>
</dbReference>
<dbReference type="InterPro" id="IPR018485">
    <property type="entry name" value="FGGY_C"/>
</dbReference>
<evidence type="ECO:0000256" key="2">
    <source>
        <dbReference type="ARBA" id="ARBA00022679"/>
    </source>
</evidence>
<comment type="caution">
    <text evidence="6">The sequence shown here is derived from an EMBL/GenBank/DDBJ whole genome shotgun (WGS) entry which is preliminary data.</text>
</comment>
<comment type="similarity">
    <text evidence="1">Belongs to the FGGY kinase family.</text>
</comment>
<dbReference type="RefSeq" id="WP_066592539.1">
    <property type="nucleotide sequence ID" value="NZ_CAJTBZ010000033.1"/>
</dbReference>
<dbReference type="Pfam" id="PF02782">
    <property type="entry name" value="FGGY_C"/>
    <property type="match status" value="1"/>
</dbReference>
<keyword evidence="7" id="KW-1185">Reference proteome</keyword>
<organism evidence="6 7">
    <name type="scientific">Turicimonas muris</name>
    <dbReference type="NCBI Taxonomy" id="1796652"/>
    <lineage>
        <taxon>Bacteria</taxon>
        <taxon>Pseudomonadati</taxon>
        <taxon>Pseudomonadota</taxon>
        <taxon>Betaproteobacteria</taxon>
        <taxon>Burkholderiales</taxon>
        <taxon>Sutterellaceae</taxon>
        <taxon>Turicimonas</taxon>
    </lineage>
</organism>